<protein>
    <submittedName>
        <fullName evidence="1">Uncharacterized protein</fullName>
    </submittedName>
</protein>
<sequence>MPAMVNEIEYTSIYGTRMTIANPINVDPYPSFYYSAIGEIIMKGIASQDIDFVIKNLKQYRTALAYNIKVMKALRKNVHIFPFYVNGRYYSPFDLSEAQSAIAKALSEHKKFYRRLEILIRDFQERKRLRLMAIANTPVETMAFQAEEFFLEAF</sequence>
<dbReference type="EMBL" id="OX359470">
    <property type="protein sequence ID" value="CAI3971208.1"/>
    <property type="molecule type" value="Genomic_DNA"/>
</dbReference>
<organism evidence="1">
    <name type="scientific">Ochrobactrum phage ORM_20</name>
    <dbReference type="NCBI Taxonomy" id="2985243"/>
    <lineage>
        <taxon>Viruses</taxon>
    </lineage>
</organism>
<proteinExistence type="predicted"/>
<reference evidence="1" key="1">
    <citation type="submission" date="2022-10" db="EMBL/GenBank/DDBJ databases">
        <authorList>
            <person name="Meaden S."/>
        </authorList>
    </citation>
    <scope>NUCLEOTIDE SEQUENCE</scope>
</reference>
<gene>
    <name evidence="1" type="ORF">ORM20_00159</name>
</gene>
<name>A0A9N6WV14_9VIRU</name>
<evidence type="ECO:0000313" key="1">
    <source>
        <dbReference type="EMBL" id="CAI3971208.1"/>
    </source>
</evidence>
<accession>A0A9N6WV14</accession>